<feature type="region of interest" description="Disordered" evidence="2">
    <location>
        <begin position="35"/>
        <end position="59"/>
    </location>
</feature>
<keyword evidence="3" id="KW-0472">Membrane</keyword>
<dbReference type="InterPro" id="IPR043136">
    <property type="entry name" value="B30.2/SPRY_sf"/>
</dbReference>
<evidence type="ECO:0000256" key="1">
    <source>
        <dbReference type="SAM" id="Coils"/>
    </source>
</evidence>
<feature type="domain" description="B30.2/SPRY" evidence="4">
    <location>
        <begin position="222"/>
        <end position="418"/>
    </location>
</feature>
<dbReference type="Gene3D" id="2.60.120.920">
    <property type="match status" value="1"/>
</dbReference>
<accession>A0A914GZQ9</accession>
<feature type="coiled-coil region" evidence="1">
    <location>
        <begin position="147"/>
        <end position="174"/>
    </location>
</feature>
<feature type="compositionally biased region" description="Basic and acidic residues" evidence="2">
    <location>
        <begin position="44"/>
        <end position="59"/>
    </location>
</feature>
<evidence type="ECO:0000313" key="5">
    <source>
        <dbReference type="Proteomes" id="UP000887572"/>
    </source>
</evidence>
<dbReference type="SMART" id="SM00449">
    <property type="entry name" value="SPRY"/>
    <property type="match status" value="1"/>
</dbReference>
<evidence type="ECO:0000256" key="3">
    <source>
        <dbReference type="SAM" id="Phobius"/>
    </source>
</evidence>
<evidence type="ECO:0000256" key="2">
    <source>
        <dbReference type="SAM" id="MobiDB-lite"/>
    </source>
</evidence>
<dbReference type="Pfam" id="PF00622">
    <property type="entry name" value="SPRY"/>
    <property type="match status" value="1"/>
</dbReference>
<dbReference type="PROSITE" id="PS50188">
    <property type="entry name" value="B302_SPRY"/>
    <property type="match status" value="1"/>
</dbReference>
<keyword evidence="1" id="KW-0175">Coiled coil</keyword>
<keyword evidence="3" id="KW-0812">Transmembrane</keyword>
<dbReference type="Proteomes" id="UP000887572">
    <property type="component" value="Unplaced"/>
</dbReference>
<sequence>MPIPTESTTGGDMTAANQDPSEELRLLRDRIAEFERQQTINSPKDGEKKGTDDESAGKKLEQSKKTILTLGGQWRRCGDLFRITGAIVLFIFLVYVMRELNEQKEYRLKMNGHSETPEMKDAGTLYGQNDKIESNNVKESTADQEEEQKKSDQLKHLREKIKQFELEMTGMKQMAGRYTDPYRIAGAAVAIVLLIFIIYTVHRLHEQKENRLKLEQYQKEQQLNIVDLQKTVTVLREIGLINRWNSTACHDKLTLIGPDRLIVQHNGENSVWSSVRAEKRLSGNPYGISYFEVKILAKTISNISIGLATKRMPLDKLVGAHEGTYGYSSLGNFWGHEVDGCLHTDKGRPYSEGKPPFEKGHVVGCGVNLATRQIFYTKNGERLDTANFFVDFAADLFPCVSLGNPDTKIEANFGPKFQFNIADEI</sequence>
<evidence type="ECO:0000313" key="6">
    <source>
        <dbReference type="WBParaSite" id="Gr19_v10_g12302.t1"/>
    </source>
</evidence>
<dbReference type="AlphaFoldDB" id="A0A914GZQ9"/>
<feature type="compositionally biased region" description="Polar residues" evidence="2">
    <location>
        <begin position="1"/>
        <end position="19"/>
    </location>
</feature>
<feature type="transmembrane region" description="Helical" evidence="3">
    <location>
        <begin position="80"/>
        <end position="97"/>
    </location>
</feature>
<dbReference type="InterPro" id="IPR003877">
    <property type="entry name" value="SPRY_dom"/>
</dbReference>
<dbReference type="PANTHER" id="PTHR12864">
    <property type="entry name" value="RAN BINDING PROTEIN 9-RELATED"/>
    <property type="match status" value="1"/>
</dbReference>
<dbReference type="WBParaSite" id="Gr19_v10_g12302.t1">
    <property type="protein sequence ID" value="Gr19_v10_g12302.t1"/>
    <property type="gene ID" value="Gr19_v10_g12302"/>
</dbReference>
<dbReference type="CDD" id="cd12885">
    <property type="entry name" value="SPRY_RanBP_like"/>
    <property type="match status" value="1"/>
</dbReference>
<dbReference type="SUPFAM" id="SSF49899">
    <property type="entry name" value="Concanavalin A-like lectins/glucanases"/>
    <property type="match status" value="1"/>
</dbReference>
<feature type="transmembrane region" description="Helical" evidence="3">
    <location>
        <begin position="181"/>
        <end position="201"/>
    </location>
</feature>
<organism evidence="5 6">
    <name type="scientific">Globodera rostochiensis</name>
    <name type="common">Golden nematode worm</name>
    <name type="synonym">Heterodera rostochiensis</name>
    <dbReference type="NCBI Taxonomy" id="31243"/>
    <lineage>
        <taxon>Eukaryota</taxon>
        <taxon>Metazoa</taxon>
        <taxon>Ecdysozoa</taxon>
        <taxon>Nematoda</taxon>
        <taxon>Chromadorea</taxon>
        <taxon>Rhabditida</taxon>
        <taxon>Tylenchina</taxon>
        <taxon>Tylenchomorpha</taxon>
        <taxon>Tylenchoidea</taxon>
        <taxon>Heteroderidae</taxon>
        <taxon>Heteroderinae</taxon>
        <taxon>Globodera</taxon>
    </lineage>
</organism>
<keyword evidence="3" id="KW-1133">Transmembrane helix</keyword>
<dbReference type="InterPro" id="IPR050618">
    <property type="entry name" value="Ubq-SigPath_Reg"/>
</dbReference>
<evidence type="ECO:0000259" key="4">
    <source>
        <dbReference type="PROSITE" id="PS50188"/>
    </source>
</evidence>
<dbReference type="InterPro" id="IPR001870">
    <property type="entry name" value="B30.2/SPRY"/>
</dbReference>
<reference evidence="6" key="1">
    <citation type="submission" date="2022-11" db="UniProtKB">
        <authorList>
            <consortium name="WormBaseParasite"/>
        </authorList>
    </citation>
    <scope>IDENTIFICATION</scope>
</reference>
<dbReference type="InterPro" id="IPR044736">
    <property type="entry name" value="Gid1/RanBPM/SPLA_SPRY"/>
</dbReference>
<proteinExistence type="predicted"/>
<name>A0A914GZQ9_GLORO</name>
<feature type="region of interest" description="Disordered" evidence="2">
    <location>
        <begin position="1"/>
        <end position="22"/>
    </location>
</feature>
<dbReference type="InterPro" id="IPR013320">
    <property type="entry name" value="ConA-like_dom_sf"/>
</dbReference>
<keyword evidence="5" id="KW-1185">Reference proteome</keyword>
<protein>
    <submittedName>
        <fullName evidence="6">B30.2/SPRY domain-containing protein</fullName>
    </submittedName>
</protein>